<sequence length="498" mass="56490">MLLDGFDEMIRASVSEFVVNQSWSKFVVLKNKLKFIKNRIREWHVQAKEIREHQTTDLKSRLHDIGTSIDSGDIIIQLCDEQKQVLGSLASIESQEMSDLVQKAKNALGLERLFTVDEIKEADWDCGGDRAPRPDGFSFQFLKYYWDILGDDVIAFVQEFFYKPIIPVGCHSSFITLIPKVKNPLLVKDFHPFSLIGMQFKIIAKILAKRLVVMLPDVISVEQSAFLKGGKFLDEPLMGLHIAIEDAIDSGNFRGVKIKEANLEISHLFYADDALFLGKWEEGNIRNLITIIRCFYMVSGLKINLFKSSLLGVGVNQSEVTSLTSITGCAATKFPFSYLGIPVGGSMSRVNSWDVIMDRFCKRLSNWKVKMLSIGMEEVQRRIHWVKWDIILNSRDNGGLEVGSLDAFKRALLVKWKWWFLHEHSSLWVRLIKGLHGEYGALAHNARSSGGMGVWKRIVDCIKKMESQDVLNSDSISIIVGDGSMARFWEDVWCGGVK</sequence>
<evidence type="ECO:0000313" key="2">
    <source>
        <dbReference type="Proteomes" id="UP000235145"/>
    </source>
</evidence>
<evidence type="ECO:0000313" key="1">
    <source>
        <dbReference type="EMBL" id="KAJ0212439.1"/>
    </source>
</evidence>
<comment type="caution">
    <text evidence="1">The sequence shown here is derived from an EMBL/GenBank/DDBJ whole genome shotgun (WGS) entry which is preliminary data.</text>
</comment>
<keyword evidence="2" id="KW-1185">Reference proteome</keyword>
<dbReference type="PANTHER" id="PTHR33116:SF79">
    <property type="entry name" value="REVERSE TRANSCRIPTASE DOMAIN, ZINC FINGER, CCHC-TYPE-RELATED"/>
    <property type="match status" value="1"/>
</dbReference>
<dbReference type="Proteomes" id="UP000235145">
    <property type="component" value="Unassembled WGS sequence"/>
</dbReference>
<proteinExistence type="predicted"/>
<dbReference type="AlphaFoldDB" id="A0A9R1XH34"/>
<dbReference type="EMBL" id="NBSK02000004">
    <property type="protein sequence ID" value="KAJ0212439.1"/>
    <property type="molecule type" value="Genomic_DNA"/>
</dbReference>
<organism evidence="1 2">
    <name type="scientific">Lactuca sativa</name>
    <name type="common">Garden lettuce</name>
    <dbReference type="NCBI Taxonomy" id="4236"/>
    <lineage>
        <taxon>Eukaryota</taxon>
        <taxon>Viridiplantae</taxon>
        <taxon>Streptophyta</taxon>
        <taxon>Embryophyta</taxon>
        <taxon>Tracheophyta</taxon>
        <taxon>Spermatophyta</taxon>
        <taxon>Magnoliopsida</taxon>
        <taxon>eudicotyledons</taxon>
        <taxon>Gunneridae</taxon>
        <taxon>Pentapetalae</taxon>
        <taxon>asterids</taxon>
        <taxon>campanulids</taxon>
        <taxon>Asterales</taxon>
        <taxon>Asteraceae</taxon>
        <taxon>Cichorioideae</taxon>
        <taxon>Cichorieae</taxon>
        <taxon>Lactucinae</taxon>
        <taxon>Lactuca</taxon>
    </lineage>
</organism>
<gene>
    <name evidence="1" type="ORF">LSAT_V11C400171510</name>
</gene>
<protein>
    <recommendedName>
        <fullName evidence="3">Reverse transcriptase domain-containing protein</fullName>
    </recommendedName>
</protein>
<reference evidence="1 2" key="1">
    <citation type="journal article" date="2017" name="Nat. Commun.">
        <title>Genome assembly with in vitro proximity ligation data and whole-genome triplication in lettuce.</title>
        <authorList>
            <person name="Reyes-Chin-Wo S."/>
            <person name="Wang Z."/>
            <person name="Yang X."/>
            <person name="Kozik A."/>
            <person name="Arikit S."/>
            <person name="Song C."/>
            <person name="Xia L."/>
            <person name="Froenicke L."/>
            <person name="Lavelle D.O."/>
            <person name="Truco M.J."/>
            <person name="Xia R."/>
            <person name="Zhu S."/>
            <person name="Xu C."/>
            <person name="Xu H."/>
            <person name="Xu X."/>
            <person name="Cox K."/>
            <person name="Korf I."/>
            <person name="Meyers B.C."/>
            <person name="Michelmore R.W."/>
        </authorList>
    </citation>
    <scope>NUCLEOTIDE SEQUENCE [LARGE SCALE GENOMIC DNA]</scope>
    <source>
        <strain evidence="2">cv. Salinas</strain>
        <tissue evidence="1">Seedlings</tissue>
    </source>
</reference>
<evidence type="ECO:0008006" key="3">
    <source>
        <dbReference type="Google" id="ProtNLM"/>
    </source>
</evidence>
<accession>A0A9R1XH34</accession>
<dbReference type="PANTHER" id="PTHR33116">
    <property type="entry name" value="REVERSE TRANSCRIPTASE ZINC-BINDING DOMAIN-CONTAINING PROTEIN-RELATED-RELATED"/>
    <property type="match status" value="1"/>
</dbReference>
<name>A0A9R1XH34_LACSA</name>